<evidence type="ECO:0000313" key="3">
    <source>
        <dbReference type="Proteomes" id="UP000265000"/>
    </source>
</evidence>
<dbReference type="PANTHER" id="PTHR13487:SF3">
    <property type="entry name" value="REVERSION-INDUCING CYSTEINE-RICH PROTEIN WITH KAZAL MOTIFS"/>
    <property type="match status" value="1"/>
</dbReference>
<keyword evidence="3" id="KW-1185">Reference proteome</keyword>
<dbReference type="GO" id="GO:0030198">
    <property type="term" value="P:extracellular matrix organization"/>
    <property type="evidence" value="ECO:0007669"/>
    <property type="project" value="TreeGrafter"/>
</dbReference>
<dbReference type="GO" id="GO:0001955">
    <property type="term" value="P:blood vessel maturation"/>
    <property type="evidence" value="ECO:0007669"/>
    <property type="project" value="TreeGrafter"/>
</dbReference>
<dbReference type="InterPro" id="IPR039016">
    <property type="entry name" value="RECK"/>
</dbReference>
<dbReference type="GO" id="GO:0002040">
    <property type="term" value="P:sprouting angiogenesis"/>
    <property type="evidence" value="ECO:0007669"/>
    <property type="project" value="TreeGrafter"/>
</dbReference>
<reference evidence="2" key="1">
    <citation type="submission" date="2025-08" db="UniProtKB">
        <authorList>
            <consortium name="Ensembl"/>
        </authorList>
    </citation>
    <scope>IDENTIFICATION</scope>
</reference>
<dbReference type="GO" id="GO:0005886">
    <property type="term" value="C:plasma membrane"/>
    <property type="evidence" value="ECO:0007669"/>
    <property type="project" value="TreeGrafter"/>
</dbReference>
<dbReference type="Ensembl" id="ENSFHET00000008132.1">
    <property type="protein sequence ID" value="ENSFHEP00000004855.1"/>
    <property type="gene ID" value="ENSFHEG00000005842.1"/>
</dbReference>
<dbReference type="InterPro" id="IPR036058">
    <property type="entry name" value="Kazal_dom_sf"/>
</dbReference>
<sequence>FCDAIFRTDSTPTESQIKTVKDFCKSHSLKLVECVNNFTEAYPARSPIDSLYCCDRAEAPNCQAACKHLLRTMNTDQEIMDGLIKECGTQPLPQDPMWQCFLSRAYPPSPPEEETPHPAQMDCAKLHCCSKANTSVCREKCQEISTHWGSQTWQDFDQLCEYNPMETELINCLADVREPCQLGCKDLTYCTNFNNRPTELFRSCNMQSDQGAMNDIKLWSNGTIKMPFMNIPVLDIRKCLPDMWKAVACSLQIKPCHSKSRGSVICKSDCVDILTKCGDKKRFHGGQTPERLCEVLSPVDDPERCIPLHRYLSELLQECKTKTDRSCGQCSCLCWGDGNCSTKSSYMLILILVRCIARHRVCLSNSSDCPQYECVGRPPVCDRNSMELACDTDGLVHRSLCHLQQAGKTLAYMGHCQEACKKTNKVCGHNGETYNTVCEAFSDRVAVDYEGHCRAVGALSDTALDSVCSEVSCPPISTAGCQPIIPPGACCPICASMLQILWSQKQMNTFSKLNRNRPMTVHDVLQILRLHISVPQCDVFGYLSIDNRLVVLVAPVDHQPTPLQIEACSKEAEKIDSLINYASPTLVSHVPLSAFLSSEIKTSSIHSGGSLPSPFCHDDFELFFKICLLTLHLMWGAPNLNTRTGL</sequence>
<accession>A0A3Q2NZY5</accession>
<reference evidence="2" key="2">
    <citation type="submission" date="2025-09" db="UniProtKB">
        <authorList>
            <consortium name="Ensembl"/>
        </authorList>
    </citation>
    <scope>IDENTIFICATION</scope>
</reference>
<dbReference type="Pfam" id="PF23332">
    <property type="entry name" value="CC4_RECK"/>
    <property type="match status" value="2"/>
</dbReference>
<protein>
    <submittedName>
        <fullName evidence="2">Reversion inducing cysteine rich protein with kazal motifs</fullName>
    </submittedName>
</protein>
<dbReference type="AlphaFoldDB" id="A0A3Q2NZY5"/>
<feature type="domain" description="Kazal-like" evidence="1">
    <location>
        <begin position="368"/>
        <end position="416"/>
    </location>
</feature>
<feature type="domain" description="Kazal-like" evidence="1">
    <location>
        <begin position="419"/>
        <end position="453"/>
    </location>
</feature>
<dbReference type="PANTHER" id="PTHR13487">
    <property type="entry name" value="SERINE PROTEASE INHIBITOR"/>
    <property type="match status" value="1"/>
</dbReference>
<dbReference type="STRING" id="8078.ENSFHEP00000004855"/>
<dbReference type="InterPro" id="IPR056978">
    <property type="entry name" value="CC4_RECK"/>
</dbReference>
<dbReference type="SUPFAM" id="SSF100895">
    <property type="entry name" value="Kazal-type serine protease inhibitors"/>
    <property type="match status" value="2"/>
</dbReference>
<dbReference type="GO" id="GO:0008191">
    <property type="term" value="F:metalloendopeptidase inhibitor activity"/>
    <property type="evidence" value="ECO:0007669"/>
    <property type="project" value="InterPro"/>
</dbReference>
<evidence type="ECO:0000313" key="2">
    <source>
        <dbReference type="Ensembl" id="ENSFHEP00000004855.1"/>
    </source>
</evidence>
<dbReference type="InterPro" id="IPR056979">
    <property type="entry name" value="FZ_RECK"/>
</dbReference>
<dbReference type="InterPro" id="IPR002350">
    <property type="entry name" value="Kazal_dom"/>
</dbReference>
<evidence type="ECO:0000259" key="1">
    <source>
        <dbReference type="SMART" id="SM00280"/>
    </source>
</evidence>
<dbReference type="Proteomes" id="UP000265000">
    <property type="component" value="Unplaced"/>
</dbReference>
<name>A0A3Q2NZY5_FUNHE</name>
<dbReference type="GeneTree" id="ENSGT00390000018540"/>
<organism evidence="2 3">
    <name type="scientific">Fundulus heteroclitus</name>
    <name type="common">Killifish</name>
    <name type="synonym">Mummichog</name>
    <dbReference type="NCBI Taxonomy" id="8078"/>
    <lineage>
        <taxon>Eukaryota</taxon>
        <taxon>Metazoa</taxon>
        <taxon>Chordata</taxon>
        <taxon>Craniata</taxon>
        <taxon>Vertebrata</taxon>
        <taxon>Euteleostomi</taxon>
        <taxon>Actinopterygii</taxon>
        <taxon>Neopterygii</taxon>
        <taxon>Teleostei</taxon>
        <taxon>Neoteleostei</taxon>
        <taxon>Acanthomorphata</taxon>
        <taxon>Ovalentaria</taxon>
        <taxon>Atherinomorphae</taxon>
        <taxon>Cyprinodontiformes</taxon>
        <taxon>Fundulidae</taxon>
        <taxon>Fundulus</taxon>
    </lineage>
</organism>
<proteinExistence type="predicted"/>
<dbReference type="Pfam" id="PF23298">
    <property type="entry name" value="FZ_RECK"/>
    <property type="match status" value="1"/>
</dbReference>
<dbReference type="SMART" id="SM00280">
    <property type="entry name" value="KAZAL"/>
    <property type="match status" value="2"/>
</dbReference>